<keyword evidence="2" id="KW-1185">Reference proteome</keyword>
<gene>
    <name evidence="1" type="ORF">KAJ83_09820</name>
</gene>
<evidence type="ECO:0000313" key="2">
    <source>
        <dbReference type="Proteomes" id="UP000672602"/>
    </source>
</evidence>
<organism evidence="1 2">
    <name type="scientific">Marivibrio halodurans</name>
    <dbReference type="NCBI Taxonomy" id="2039722"/>
    <lineage>
        <taxon>Bacteria</taxon>
        <taxon>Pseudomonadati</taxon>
        <taxon>Pseudomonadota</taxon>
        <taxon>Alphaproteobacteria</taxon>
        <taxon>Rhodospirillales</taxon>
        <taxon>Rhodospirillaceae</taxon>
        <taxon>Marivibrio</taxon>
    </lineage>
</organism>
<name>A0A8J7V2L9_9PROT</name>
<proteinExistence type="predicted"/>
<protein>
    <submittedName>
        <fullName evidence="1">Uncharacterized protein</fullName>
    </submittedName>
</protein>
<sequence>MQVMTRQNAKVALIVVVLVGGYLYMNRADDRAKVAAANRTHIDKSYAMTVCEEEARRKAAWPETVDFSLVRDLRIRTHDNGRTTITSTFTATNAYGVPSRHGIRCLFDRDALIESTLFPA</sequence>
<reference evidence="1" key="1">
    <citation type="submission" date="2021-04" db="EMBL/GenBank/DDBJ databases">
        <authorList>
            <person name="Zhang D.-C."/>
        </authorList>
    </citation>
    <scope>NUCLEOTIDE SEQUENCE</scope>
    <source>
        <strain evidence="1">CGMCC 1.15697</strain>
    </source>
</reference>
<accession>A0A8J7V2L9</accession>
<dbReference type="AlphaFoldDB" id="A0A8J7V2L9"/>
<dbReference type="Proteomes" id="UP000672602">
    <property type="component" value="Unassembled WGS sequence"/>
</dbReference>
<dbReference type="RefSeq" id="WP_210681896.1">
    <property type="nucleotide sequence ID" value="NZ_JAGMWN010000004.1"/>
</dbReference>
<comment type="caution">
    <text evidence="1">The sequence shown here is derived from an EMBL/GenBank/DDBJ whole genome shotgun (WGS) entry which is preliminary data.</text>
</comment>
<dbReference type="EMBL" id="JAGMWN010000004">
    <property type="protein sequence ID" value="MBP5857306.1"/>
    <property type="molecule type" value="Genomic_DNA"/>
</dbReference>
<evidence type="ECO:0000313" key="1">
    <source>
        <dbReference type="EMBL" id="MBP5857306.1"/>
    </source>
</evidence>